<reference evidence="1 2" key="1">
    <citation type="submission" date="2019-02" db="EMBL/GenBank/DDBJ databases">
        <title>Isolation of virulent Lactobacillus brevis phages.</title>
        <authorList>
            <person name="Feyereisen M."/>
            <person name="Mahony J."/>
            <person name="O'Sullivan T."/>
            <person name="van Sinderen D."/>
        </authorList>
    </citation>
    <scope>NUCLEOTIDE SEQUENCE [LARGE SCALE GENOMIC DNA]</scope>
</reference>
<evidence type="ECO:0000313" key="2">
    <source>
        <dbReference type="Proteomes" id="UP000308874"/>
    </source>
</evidence>
<dbReference type="Proteomes" id="UP000308874">
    <property type="component" value="Segment"/>
</dbReference>
<name>A0A4Y5FEP9_9CAUD</name>
<gene>
    <name evidence="1" type="ORF">B521_0183</name>
</gene>
<keyword evidence="2" id="KW-1185">Reference proteome</keyword>
<organism evidence="1 2">
    <name type="scientific">Lactobacillus phage 521B</name>
    <dbReference type="NCBI Taxonomy" id="2510942"/>
    <lineage>
        <taxon>Viruses</taxon>
        <taxon>Duplodnaviria</taxon>
        <taxon>Heunggongvirae</taxon>
        <taxon>Uroviricota</taxon>
        <taxon>Caudoviricetes</taxon>
        <taxon>Herelleviridae</taxon>
        <taxon>Tybeckvirus</taxon>
        <taxon>Tybeckvirus tv521B</taxon>
    </lineage>
</organism>
<evidence type="ECO:0000313" key="1">
    <source>
        <dbReference type="EMBL" id="QBJ03533.1"/>
    </source>
</evidence>
<accession>A0A4Y5FEP9</accession>
<proteinExistence type="predicted"/>
<protein>
    <submittedName>
        <fullName evidence="1">Uncharacterized protein</fullName>
    </submittedName>
</protein>
<dbReference type="EMBL" id="MK504443">
    <property type="protein sequence ID" value="QBJ03533.1"/>
    <property type="molecule type" value="Genomic_DNA"/>
</dbReference>
<sequence length="266" mass="29909">MKIQNILSKALDNNFSLVGTQFQCEWLPVALRFSNEVSISDNNLDLVSFPSSNQVQSVSNFVNMLEEKELGAEINRDIISDFGVNMNNIKDLLLHPESSKINYISFTINLDKTIVNHYSKDINICGIKYKEITIHLESDAFSGNLYILLREDTSNGLSVFTDLLNKKISKPDTKKLLDFVNHRNIMGLGLVAVTLDSKNAESSLFPISSDLSSISDKEKLSFRTDTGIVNIPWKFIDNSLIIKEGLNSYTFNIKSGKSLIKLSFQK</sequence>